<dbReference type="EMBL" id="GL883098">
    <property type="protein sequence ID" value="EGG09175.1"/>
    <property type="molecule type" value="Genomic_DNA"/>
</dbReference>
<dbReference type="OrthoDB" id="10450749at2759"/>
<sequence>MLYKDFANPSTPSQPTLATRRRASSLPELHELRARRISYDFDPAYYSLRGDIITSEEVFLTAQSSPNSSSDYIPLASIETREAFAAIERNRISSNLNDQFNDSLIYSDDYIPLCSYRPLRTWKRVNEVREDRPSSPDHFYGSDQTLSRREQILKLFPTIPPPPQVPLPSLPPPIFLSGSGAAEIVWRYQTEPALSRAPSPPTSLLRKASIGTFGEPKLSPARALKQSSAFLRPRTMSGKLLKMFKYGRD</sequence>
<evidence type="ECO:0000256" key="1">
    <source>
        <dbReference type="SAM" id="MobiDB-lite"/>
    </source>
</evidence>
<reference evidence="3" key="1">
    <citation type="journal article" date="2011" name="Proc. Natl. Acad. Sci. U.S.A.">
        <title>Obligate biotrophy features unraveled by the genomic analysis of rust fungi.</title>
        <authorList>
            <person name="Duplessis S."/>
            <person name="Cuomo C.A."/>
            <person name="Lin Y.-C."/>
            <person name="Aerts A."/>
            <person name="Tisserant E."/>
            <person name="Veneault-Fourrey C."/>
            <person name="Joly D.L."/>
            <person name="Hacquard S."/>
            <person name="Amselem J."/>
            <person name="Cantarel B.L."/>
            <person name="Chiu R."/>
            <person name="Coutinho P.M."/>
            <person name="Feau N."/>
            <person name="Field M."/>
            <person name="Frey P."/>
            <person name="Gelhaye E."/>
            <person name="Goldberg J."/>
            <person name="Grabherr M.G."/>
            <person name="Kodira C.D."/>
            <person name="Kohler A."/>
            <person name="Kuees U."/>
            <person name="Lindquist E.A."/>
            <person name="Lucas S.M."/>
            <person name="Mago R."/>
            <person name="Mauceli E."/>
            <person name="Morin E."/>
            <person name="Murat C."/>
            <person name="Pangilinan J.L."/>
            <person name="Park R."/>
            <person name="Pearson M."/>
            <person name="Quesneville H."/>
            <person name="Rouhier N."/>
            <person name="Sakthikumar S."/>
            <person name="Salamov A.A."/>
            <person name="Schmutz J."/>
            <person name="Selles B."/>
            <person name="Shapiro H."/>
            <person name="Tanguay P."/>
            <person name="Tuskan G.A."/>
            <person name="Henrissat B."/>
            <person name="Van de Peer Y."/>
            <person name="Rouze P."/>
            <person name="Ellis J.G."/>
            <person name="Dodds P.N."/>
            <person name="Schein J.E."/>
            <person name="Zhong S."/>
            <person name="Hamelin R.C."/>
            <person name="Grigoriev I.V."/>
            <person name="Szabo L.J."/>
            <person name="Martin F."/>
        </authorList>
    </citation>
    <scope>NUCLEOTIDE SEQUENCE [LARGE SCALE GENOMIC DNA]</scope>
    <source>
        <strain evidence="3">98AG31 / pathotype 3-4-7</strain>
    </source>
</reference>
<gene>
    <name evidence="2" type="ORF">MELLADRAFT_104492</name>
</gene>
<dbReference type="AlphaFoldDB" id="F4REW0"/>
<organism evidence="3">
    <name type="scientific">Melampsora larici-populina (strain 98AG31 / pathotype 3-4-7)</name>
    <name type="common">Poplar leaf rust fungus</name>
    <dbReference type="NCBI Taxonomy" id="747676"/>
    <lineage>
        <taxon>Eukaryota</taxon>
        <taxon>Fungi</taxon>
        <taxon>Dikarya</taxon>
        <taxon>Basidiomycota</taxon>
        <taxon>Pucciniomycotina</taxon>
        <taxon>Pucciniomycetes</taxon>
        <taxon>Pucciniales</taxon>
        <taxon>Melampsoraceae</taxon>
        <taxon>Melampsora</taxon>
    </lineage>
</organism>
<keyword evidence="3" id="KW-1185">Reference proteome</keyword>
<feature type="region of interest" description="Disordered" evidence="1">
    <location>
        <begin position="1"/>
        <end position="22"/>
    </location>
</feature>
<dbReference type="VEuPathDB" id="FungiDB:MELLADRAFT_104492"/>
<evidence type="ECO:0000313" key="2">
    <source>
        <dbReference type="EMBL" id="EGG09175.1"/>
    </source>
</evidence>
<dbReference type="Proteomes" id="UP000001072">
    <property type="component" value="Unassembled WGS sequence"/>
</dbReference>
<proteinExistence type="predicted"/>
<accession>F4REW0</accession>
<dbReference type="GeneID" id="18922287"/>
<dbReference type="InParanoid" id="F4REW0"/>
<name>F4REW0_MELLP</name>
<feature type="compositionally biased region" description="Polar residues" evidence="1">
    <location>
        <begin position="8"/>
        <end position="17"/>
    </location>
</feature>
<dbReference type="HOGENOM" id="CLU_934077_0_0_1"/>
<dbReference type="RefSeq" id="XP_007407535.1">
    <property type="nucleotide sequence ID" value="XM_007407473.1"/>
</dbReference>
<evidence type="ECO:0000313" key="3">
    <source>
        <dbReference type="Proteomes" id="UP000001072"/>
    </source>
</evidence>
<protein>
    <submittedName>
        <fullName evidence="2">Uncharacterized protein</fullName>
    </submittedName>
</protein>
<dbReference type="KEGG" id="mlr:MELLADRAFT_104492"/>